<keyword evidence="2" id="KW-1185">Reference proteome</keyword>
<gene>
    <name evidence="1" type="ORF">JTE90_019927</name>
</gene>
<comment type="caution">
    <text evidence="1">The sequence shown here is derived from an EMBL/GenBank/DDBJ whole genome shotgun (WGS) entry which is preliminary data.</text>
</comment>
<protein>
    <submittedName>
        <fullName evidence="1">Uncharacterized protein</fullName>
    </submittedName>
</protein>
<dbReference type="Proteomes" id="UP000827092">
    <property type="component" value="Unassembled WGS sequence"/>
</dbReference>
<name>A0AAV6USN7_9ARAC</name>
<evidence type="ECO:0000313" key="1">
    <source>
        <dbReference type="EMBL" id="KAG8186605.1"/>
    </source>
</evidence>
<dbReference type="InterPro" id="IPR028015">
    <property type="entry name" value="CCDC84-like"/>
</dbReference>
<dbReference type="EMBL" id="JAFNEN010000296">
    <property type="protein sequence ID" value="KAG8186605.1"/>
    <property type="molecule type" value="Genomic_DNA"/>
</dbReference>
<accession>A0AAV6USN7</accession>
<reference evidence="1 2" key="1">
    <citation type="journal article" date="2022" name="Nat. Ecol. Evol.">
        <title>A masculinizing supergene underlies an exaggerated male reproductive morph in a spider.</title>
        <authorList>
            <person name="Hendrickx F."/>
            <person name="De Corte Z."/>
            <person name="Sonet G."/>
            <person name="Van Belleghem S.M."/>
            <person name="Kostlbacher S."/>
            <person name="Vangestel C."/>
        </authorList>
    </citation>
    <scope>NUCLEOTIDE SEQUENCE [LARGE SCALE GENOMIC DNA]</scope>
    <source>
        <strain evidence="1">W744_W776</strain>
    </source>
</reference>
<sequence length="171" mass="20486">MEHLPKVVYGCPEKTIFPVPVEQREKISANCNICRNFKNIHDWKHRMSKVHQNKLTERFRVIKSKMKINLDSVTVHDAEWGKEEEYYCYFCDKPVKKHAFDDGFTVEFMGLMKHQSELHHRASVKSYLKYHRRDENFDVFCKSKGELEKFMAKIPEAKKKYLSKLEILNKE</sequence>
<dbReference type="Pfam" id="PF14968">
    <property type="entry name" value="CCDC84"/>
    <property type="match status" value="1"/>
</dbReference>
<evidence type="ECO:0000313" key="2">
    <source>
        <dbReference type="Proteomes" id="UP000827092"/>
    </source>
</evidence>
<dbReference type="AlphaFoldDB" id="A0AAV6USN7"/>
<proteinExistence type="predicted"/>
<organism evidence="1 2">
    <name type="scientific">Oedothorax gibbosus</name>
    <dbReference type="NCBI Taxonomy" id="931172"/>
    <lineage>
        <taxon>Eukaryota</taxon>
        <taxon>Metazoa</taxon>
        <taxon>Ecdysozoa</taxon>
        <taxon>Arthropoda</taxon>
        <taxon>Chelicerata</taxon>
        <taxon>Arachnida</taxon>
        <taxon>Araneae</taxon>
        <taxon>Araneomorphae</taxon>
        <taxon>Entelegynae</taxon>
        <taxon>Araneoidea</taxon>
        <taxon>Linyphiidae</taxon>
        <taxon>Erigoninae</taxon>
        <taxon>Oedothorax</taxon>
    </lineage>
</organism>